<dbReference type="PATRIC" id="fig|1008153.3.peg.2766"/>
<dbReference type="InterPro" id="IPR050766">
    <property type="entry name" value="Bact_Lucif_Oxidored"/>
</dbReference>
<evidence type="ECO:0000313" key="2">
    <source>
        <dbReference type="EMBL" id="KYH25126.1"/>
    </source>
</evidence>
<name>A0A151ABQ8_9EURY</name>
<dbReference type="Proteomes" id="UP000075321">
    <property type="component" value="Unassembled WGS sequence"/>
</dbReference>
<dbReference type="GO" id="GO:0016705">
    <property type="term" value="F:oxidoreductase activity, acting on paired donors, with incorporation or reduction of molecular oxygen"/>
    <property type="evidence" value="ECO:0007669"/>
    <property type="project" value="InterPro"/>
</dbReference>
<proteinExistence type="predicted"/>
<dbReference type="SUPFAM" id="SSF51679">
    <property type="entry name" value="Bacterial luciferase-like"/>
    <property type="match status" value="1"/>
</dbReference>
<feature type="domain" description="Luciferase-like" evidence="1">
    <location>
        <begin position="1"/>
        <end position="293"/>
    </location>
</feature>
<protein>
    <submittedName>
        <fullName evidence="2">5,10-methylenetetrahydromethanopterin reductase</fullName>
        <ecNumber evidence="2">1.5.98.2</ecNumber>
    </submittedName>
</protein>
<dbReference type="OrthoDB" id="7684at2157"/>
<dbReference type="AlphaFoldDB" id="A0A151ABQ8"/>
<evidence type="ECO:0000313" key="3">
    <source>
        <dbReference type="Proteomes" id="UP000075321"/>
    </source>
</evidence>
<dbReference type="EC" id="1.5.98.2" evidence="2"/>
<dbReference type="GO" id="GO:0018537">
    <property type="term" value="F:coenzyme F420-dependent N5,N10-methenyltetrahydromethanopterin reductase activity"/>
    <property type="evidence" value="ECO:0007669"/>
    <property type="project" value="UniProtKB-EC"/>
</dbReference>
<dbReference type="Gene3D" id="3.20.20.30">
    <property type="entry name" value="Luciferase-like domain"/>
    <property type="match status" value="1"/>
</dbReference>
<reference evidence="2 3" key="1">
    <citation type="submission" date="2016-02" db="EMBL/GenBank/DDBJ databases">
        <title>Genome sequence of Halalkalicoccus paucihalophilus DSM 24557.</title>
        <authorList>
            <person name="Poehlein A."/>
            <person name="Daniel R."/>
        </authorList>
    </citation>
    <scope>NUCLEOTIDE SEQUENCE [LARGE SCALE GENOMIC DNA]</scope>
    <source>
        <strain evidence="2 3">DSM 24557</strain>
    </source>
</reference>
<evidence type="ECO:0000259" key="1">
    <source>
        <dbReference type="Pfam" id="PF00296"/>
    </source>
</evidence>
<gene>
    <name evidence="2" type="primary">mer_5</name>
    <name evidence="2" type="ORF">HAPAU_27090</name>
</gene>
<dbReference type="PANTHER" id="PTHR30137">
    <property type="entry name" value="LUCIFERASE-LIKE MONOOXYGENASE"/>
    <property type="match status" value="1"/>
</dbReference>
<dbReference type="PANTHER" id="PTHR30137:SF6">
    <property type="entry name" value="LUCIFERASE-LIKE MONOOXYGENASE"/>
    <property type="match status" value="1"/>
</dbReference>
<accession>A0A151ABQ8</accession>
<dbReference type="EMBL" id="LTAZ01000007">
    <property type="protein sequence ID" value="KYH25126.1"/>
    <property type="molecule type" value="Genomic_DNA"/>
</dbReference>
<dbReference type="InterPro" id="IPR011251">
    <property type="entry name" value="Luciferase-like_dom"/>
</dbReference>
<dbReference type="GO" id="GO:0005829">
    <property type="term" value="C:cytosol"/>
    <property type="evidence" value="ECO:0007669"/>
    <property type="project" value="TreeGrafter"/>
</dbReference>
<dbReference type="InterPro" id="IPR036661">
    <property type="entry name" value="Luciferase-like_sf"/>
</dbReference>
<organism evidence="2 3">
    <name type="scientific">Halalkalicoccus paucihalophilus</name>
    <dbReference type="NCBI Taxonomy" id="1008153"/>
    <lineage>
        <taxon>Archaea</taxon>
        <taxon>Methanobacteriati</taxon>
        <taxon>Methanobacteriota</taxon>
        <taxon>Stenosarchaea group</taxon>
        <taxon>Halobacteria</taxon>
        <taxon>Halobacteriales</taxon>
        <taxon>Halococcaceae</taxon>
        <taxon>Halalkalicoccus</taxon>
    </lineage>
</organism>
<keyword evidence="2" id="KW-0560">Oxidoreductase</keyword>
<comment type="caution">
    <text evidence="2">The sequence shown here is derived from an EMBL/GenBank/DDBJ whole genome shotgun (WGS) entry which is preliminary data.</text>
</comment>
<dbReference type="Pfam" id="PF00296">
    <property type="entry name" value="Bac_luciferase"/>
    <property type="match status" value="1"/>
</dbReference>
<sequence>MKFGIYVNPQTAASETGRELREGMLRIAKTAEEAGFDQVMAGQHYLSDFTQLQLLPFLARLTGECENMEIATGIILLPFYHPVEIAEQIATIDALHDGPTAFGVGAGYRDAEFEAFGIPKAERVPRLIEGLQLTRRLLTEEGVTHDGEFYSVDEATIPVQPEDSIPIWLAANADRAVERAARLADAWLVNPHATVGEIEEQKSRCYDPVREERGEGSEVPVIREAFVAPTHEEAVSVAREHLEEKYRRYVSWGQDEAMEDTEDLHRPFEELAEDRFVLGTPAEVCAELERYEEELDASHVAVRSHWPGLPYDRACESIELMGEEVLPNL</sequence>
<keyword evidence="3" id="KW-1185">Reference proteome</keyword>
<dbReference type="RefSeq" id="WP_066383420.1">
    <property type="nucleotide sequence ID" value="NZ_LTAZ01000007.1"/>
</dbReference>